<evidence type="ECO:0000313" key="5">
    <source>
        <dbReference type="EMBL" id="SDW92327.1"/>
    </source>
</evidence>
<evidence type="ECO:0000313" key="6">
    <source>
        <dbReference type="Proteomes" id="UP000243778"/>
    </source>
</evidence>
<dbReference type="InterPro" id="IPR036388">
    <property type="entry name" value="WH-like_DNA-bd_sf"/>
</dbReference>
<reference evidence="6" key="1">
    <citation type="submission" date="2016-10" db="EMBL/GenBank/DDBJ databases">
        <authorList>
            <person name="Varghese N."/>
            <person name="Submissions S."/>
        </authorList>
    </citation>
    <scope>NUCLEOTIDE SEQUENCE [LARGE SCALE GENOMIC DNA]</scope>
    <source>
        <strain evidence="6">NRRL B-59562</strain>
    </source>
</reference>
<dbReference type="STRING" id="1007099.SAMN05216287_1908"/>
<evidence type="ECO:0000256" key="3">
    <source>
        <dbReference type="ARBA" id="ARBA00023163"/>
    </source>
</evidence>
<dbReference type="RefSeq" id="WP_090227026.1">
    <property type="nucleotide sequence ID" value="NZ_FNNU01000002.1"/>
</dbReference>
<evidence type="ECO:0000256" key="2">
    <source>
        <dbReference type="ARBA" id="ARBA00023125"/>
    </source>
</evidence>
<dbReference type="PANTHER" id="PTHR30154:SF34">
    <property type="entry name" value="TRANSCRIPTIONAL REGULATOR AZLB"/>
    <property type="match status" value="1"/>
</dbReference>
<keyword evidence="6" id="KW-1185">Reference proteome</keyword>
<evidence type="ECO:0000256" key="1">
    <source>
        <dbReference type="ARBA" id="ARBA00023015"/>
    </source>
</evidence>
<dbReference type="SUPFAM" id="SSF54909">
    <property type="entry name" value="Dimeric alpha+beta barrel"/>
    <property type="match status" value="1"/>
</dbReference>
<dbReference type="GO" id="GO:0043565">
    <property type="term" value="F:sequence-specific DNA binding"/>
    <property type="evidence" value="ECO:0007669"/>
    <property type="project" value="InterPro"/>
</dbReference>
<organism evidence="5 6">
    <name type="scientific">Pseudomonas kuykendallii</name>
    <dbReference type="NCBI Taxonomy" id="1007099"/>
    <lineage>
        <taxon>Bacteria</taxon>
        <taxon>Pseudomonadati</taxon>
        <taxon>Pseudomonadota</taxon>
        <taxon>Gammaproteobacteria</taxon>
        <taxon>Pseudomonadales</taxon>
        <taxon>Pseudomonadaceae</taxon>
        <taxon>Pseudomonas</taxon>
    </lineage>
</organism>
<dbReference type="InterPro" id="IPR019888">
    <property type="entry name" value="Tscrpt_reg_AsnC-like"/>
</dbReference>
<dbReference type="Gene3D" id="1.10.10.10">
    <property type="entry name" value="Winged helix-like DNA-binding domain superfamily/Winged helix DNA-binding domain"/>
    <property type="match status" value="1"/>
</dbReference>
<dbReference type="PRINTS" id="PR00033">
    <property type="entry name" value="HTHASNC"/>
</dbReference>
<keyword evidence="3" id="KW-0804">Transcription</keyword>
<accession>A0A1H2XHI5</accession>
<protein>
    <submittedName>
        <fullName evidence="5">Transcriptional regulator, AsnC family</fullName>
    </submittedName>
</protein>
<dbReference type="CDD" id="cd00090">
    <property type="entry name" value="HTH_ARSR"/>
    <property type="match status" value="1"/>
</dbReference>
<dbReference type="SUPFAM" id="SSF46785">
    <property type="entry name" value="Winged helix' DNA-binding domain"/>
    <property type="match status" value="1"/>
</dbReference>
<dbReference type="AlphaFoldDB" id="A0A1H2XHI5"/>
<feature type="domain" description="HTH asnC-type" evidence="4">
    <location>
        <begin position="1"/>
        <end position="54"/>
    </location>
</feature>
<dbReference type="SMART" id="SM00344">
    <property type="entry name" value="HTH_ASNC"/>
    <property type="match status" value="1"/>
</dbReference>
<dbReference type="Gene3D" id="3.30.70.920">
    <property type="match status" value="1"/>
</dbReference>
<sequence length="139" mass="15948">MDKFDRQIIALLRSDARTPVTRIAESVALSRSAVAERIRQLEERGVIQGYHARVADPESNAIKAYLELFYHESRCEQYVERMRAFPEIQRCSGISGETDMLVYLEVASMARLGEIRGQIENFPGMQRVKTHVVVTDWAF</sequence>
<dbReference type="Pfam" id="PF13404">
    <property type="entry name" value="HTH_AsnC-type"/>
    <property type="match status" value="1"/>
</dbReference>
<keyword evidence="1" id="KW-0805">Transcription regulation</keyword>
<gene>
    <name evidence="5" type="ORF">SAMN05216287_1908</name>
</gene>
<dbReference type="Proteomes" id="UP000243778">
    <property type="component" value="Unassembled WGS sequence"/>
</dbReference>
<dbReference type="GO" id="GO:0005829">
    <property type="term" value="C:cytosol"/>
    <property type="evidence" value="ECO:0007669"/>
    <property type="project" value="TreeGrafter"/>
</dbReference>
<dbReference type="InterPro" id="IPR011991">
    <property type="entry name" value="ArsR-like_HTH"/>
</dbReference>
<dbReference type="EMBL" id="FNNU01000002">
    <property type="protein sequence ID" value="SDW92327.1"/>
    <property type="molecule type" value="Genomic_DNA"/>
</dbReference>
<evidence type="ECO:0000259" key="4">
    <source>
        <dbReference type="PROSITE" id="PS50956"/>
    </source>
</evidence>
<dbReference type="InterPro" id="IPR036390">
    <property type="entry name" value="WH_DNA-bd_sf"/>
</dbReference>
<dbReference type="Pfam" id="PF01037">
    <property type="entry name" value="AsnC_trans_reg"/>
    <property type="match status" value="1"/>
</dbReference>
<dbReference type="InterPro" id="IPR019887">
    <property type="entry name" value="Tscrpt_reg_AsnC/Lrp_C"/>
</dbReference>
<name>A0A1H2XHI5_9PSED</name>
<dbReference type="InterPro" id="IPR000485">
    <property type="entry name" value="AsnC-type_HTH_dom"/>
</dbReference>
<keyword evidence="2" id="KW-0238">DNA-binding</keyword>
<proteinExistence type="predicted"/>
<dbReference type="PANTHER" id="PTHR30154">
    <property type="entry name" value="LEUCINE-RESPONSIVE REGULATORY PROTEIN"/>
    <property type="match status" value="1"/>
</dbReference>
<dbReference type="OrthoDB" id="9809462at2"/>
<dbReference type="GO" id="GO:0043200">
    <property type="term" value="P:response to amino acid"/>
    <property type="evidence" value="ECO:0007669"/>
    <property type="project" value="TreeGrafter"/>
</dbReference>
<dbReference type="InterPro" id="IPR011008">
    <property type="entry name" value="Dimeric_a/b-barrel"/>
</dbReference>
<dbReference type="GO" id="GO:0006355">
    <property type="term" value="P:regulation of DNA-templated transcription"/>
    <property type="evidence" value="ECO:0007669"/>
    <property type="project" value="UniProtKB-ARBA"/>
</dbReference>
<dbReference type="PROSITE" id="PS50956">
    <property type="entry name" value="HTH_ASNC_2"/>
    <property type="match status" value="1"/>
</dbReference>